<sequence length="162" mass="18530">MAALSEVLSHLYTMTLVFFTILLLELAILVRAVARSVCDSGDRPINTDQFLKLIDEKNPAGRYKSGLSSEPKECVVCLSIFEEGDEIRKLKCEHTFHRDCLDTWLQQDQATCPLCRKTVLPEKILVQYRLRLNHLEYDGSDEELIFFLSAFYDVVSPNGEIL</sequence>
<evidence type="ECO:0000313" key="4">
    <source>
        <dbReference type="EMBL" id="KAA8546867.1"/>
    </source>
</evidence>
<dbReference type="GO" id="GO:0008270">
    <property type="term" value="F:zinc ion binding"/>
    <property type="evidence" value="ECO:0007669"/>
    <property type="project" value="UniProtKB-KW"/>
</dbReference>
<keyword evidence="2" id="KW-1133">Transmembrane helix</keyword>
<dbReference type="PANTHER" id="PTHR47662:SF1">
    <property type="entry name" value="RING-TYPE DOMAIN-CONTAINING PROTEIN"/>
    <property type="match status" value="1"/>
</dbReference>
<dbReference type="Gene3D" id="3.30.40.10">
    <property type="entry name" value="Zinc/RING finger domain, C3HC4 (zinc finger)"/>
    <property type="match status" value="1"/>
</dbReference>
<keyword evidence="1" id="KW-0479">Metal-binding</keyword>
<dbReference type="EMBL" id="CM018032">
    <property type="protein sequence ID" value="KAA8546867.1"/>
    <property type="molecule type" value="Genomic_DNA"/>
</dbReference>
<dbReference type="InterPro" id="IPR013083">
    <property type="entry name" value="Znf_RING/FYVE/PHD"/>
</dbReference>
<keyword evidence="5" id="KW-1185">Reference proteome</keyword>
<protein>
    <recommendedName>
        <fullName evidence="3">RING-type domain-containing protein</fullName>
    </recommendedName>
</protein>
<evidence type="ECO:0000256" key="1">
    <source>
        <dbReference type="PROSITE-ProRule" id="PRU00175"/>
    </source>
</evidence>
<keyword evidence="2" id="KW-0472">Membrane</keyword>
<evidence type="ECO:0000259" key="3">
    <source>
        <dbReference type="PROSITE" id="PS50089"/>
    </source>
</evidence>
<evidence type="ECO:0000313" key="5">
    <source>
        <dbReference type="Proteomes" id="UP000325577"/>
    </source>
</evidence>
<dbReference type="Proteomes" id="UP000325577">
    <property type="component" value="Linkage Group LG1"/>
</dbReference>
<name>A0A5J5BYS9_9ASTE</name>
<gene>
    <name evidence="4" type="ORF">F0562_003296</name>
</gene>
<dbReference type="OrthoDB" id="8062037at2759"/>
<evidence type="ECO:0000256" key="2">
    <source>
        <dbReference type="SAM" id="Phobius"/>
    </source>
</evidence>
<accession>A0A5J5BYS9</accession>
<proteinExistence type="predicted"/>
<feature type="transmembrane region" description="Helical" evidence="2">
    <location>
        <begin position="12"/>
        <end position="34"/>
    </location>
</feature>
<dbReference type="FunFam" id="3.30.40.10:FF:000388">
    <property type="entry name" value="Putative RING zinc finger domain superfamily protein"/>
    <property type="match status" value="1"/>
</dbReference>
<dbReference type="InterPro" id="IPR001841">
    <property type="entry name" value="Znf_RING"/>
</dbReference>
<dbReference type="AlphaFoldDB" id="A0A5J5BYS9"/>
<organism evidence="4 5">
    <name type="scientific">Nyssa sinensis</name>
    <dbReference type="NCBI Taxonomy" id="561372"/>
    <lineage>
        <taxon>Eukaryota</taxon>
        <taxon>Viridiplantae</taxon>
        <taxon>Streptophyta</taxon>
        <taxon>Embryophyta</taxon>
        <taxon>Tracheophyta</taxon>
        <taxon>Spermatophyta</taxon>
        <taxon>Magnoliopsida</taxon>
        <taxon>eudicotyledons</taxon>
        <taxon>Gunneridae</taxon>
        <taxon>Pentapetalae</taxon>
        <taxon>asterids</taxon>
        <taxon>Cornales</taxon>
        <taxon>Nyssaceae</taxon>
        <taxon>Nyssa</taxon>
    </lineage>
</organism>
<dbReference type="SMART" id="SM00184">
    <property type="entry name" value="RING"/>
    <property type="match status" value="1"/>
</dbReference>
<dbReference type="SUPFAM" id="SSF57850">
    <property type="entry name" value="RING/U-box"/>
    <property type="match status" value="1"/>
</dbReference>
<feature type="domain" description="RING-type" evidence="3">
    <location>
        <begin position="74"/>
        <end position="116"/>
    </location>
</feature>
<dbReference type="Pfam" id="PF13639">
    <property type="entry name" value="zf-RING_2"/>
    <property type="match status" value="1"/>
</dbReference>
<keyword evidence="2" id="KW-0812">Transmembrane</keyword>
<dbReference type="PROSITE" id="PS50089">
    <property type="entry name" value="ZF_RING_2"/>
    <property type="match status" value="1"/>
</dbReference>
<keyword evidence="1" id="KW-0863">Zinc-finger</keyword>
<reference evidence="4 5" key="1">
    <citation type="submission" date="2019-09" db="EMBL/GenBank/DDBJ databases">
        <title>A chromosome-level genome assembly of the Chinese tupelo Nyssa sinensis.</title>
        <authorList>
            <person name="Yang X."/>
            <person name="Kang M."/>
            <person name="Yang Y."/>
            <person name="Xiong H."/>
            <person name="Wang M."/>
            <person name="Zhang Z."/>
            <person name="Wang Z."/>
            <person name="Wu H."/>
            <person name="Ma T."/>
            <person name="Liu J."/>
            <person name="Xi Z."/>
        </authorList>
    </citation>
    <scope>NUCLEOTIDE SEQUENCE [LARGE SCALE GENOMIC DNA]</scope>
    <source>
        <strain evidence="4">J267</strain>
        <tissue evidence="4">Leaf</tissue>
    </source>
</reference>
<dbReference type="PANTHER" id="PTHR47662">
    <property type="entry name" value="RING-TYPE DOMAIN-CONTAINING PROTEIN"/>
    <property type="match status" value="1"/>
</dbReference>
<keyword evidence="1" id="KW-0862">Zinc</keyword>
<dbReference type="CDD" id="cd16473">
    <property type="entry name" value="RING-H2_RNF103"/>
    <property type="match status" value="1"/>
</dbReference>